<evidence type="ECO:0000256" key="7">
    <source>
        <dbReference type="RuleBase" id="RU369079"/>
    </source>
</evidence>
<dbReference type="PIRSF" id="PIRSF006066">
    <property type="entry name" value="HI0050"/>
    <property type="match status" value="1"/>
</dbReference>
<dbReference type="EMBL" id="JABCRE010000003">
    <property type="protein sequence ID" value="NMW32010.1"/>
    <property type="molecule type" value="Genomic_DNA"/>
</dbReference>
<evidence type="ECO:0000313" key="10">
    <source>
        <dbReference type="Proteomes" id="UP000561181"/>
    </source>
</evidence>
<dbReference type="AlphaFoldDB" id="A0A848QMN7"/>
<feature type="transmembrane region" description="Helical" evidence="7">
    <location>
        <begin position="138"/>
        <end position="165"/>
    </location>
</feature>
<evidence type="ECO:0000259" key="8">
    <source>
        <dbReference type="Pfam" id="PF06808"/>
    </source>
</evidence>
<proteinExistence type="inferred from homology"/>
<keyword evidence="3 7" id="KW-0997">Cell inner membrane</keyword>
<keyword evidence="4 7" id="KW-0812">Transmembrane</keyword>
<dbReference type="InterPro" id="IPR004681">
    <property type="entry name" value="TRAP_DctM"/>
</dbReference>
<evidence type="ECO:0000313" key="9">
    <source>
        <dbReference type="EMBL" id="NMW32010.1"/>
    </source>
</evidence>
<evidence type="ECO:0000256" key="1">
    <source>
        <dbReference type="ARBA" id="ARBA00004429"/>
    </source>
</evidence>
<keyword evidence="6 7" id="KW-0472">Membrane</keyword>
<dbReference type="PANTHER" id="PTHR33362:SF2">
    <property type="entry name" value="TRAP TRANSPORTER LARGE PERMEASE PROTEIN"/>
    <property type="match status" value="1"/>
</dbReference>
<evidence type="ECO:0000256" key="2">
    <source>
        <dbReference type="ARBA" id="ARBA00022475"/>
    </source>
</evidence>
<comment type="subcellular location">
    <subcellularLocation>
        <location evidence="1 7">Cell inner membrane</location>
        <topology evidence="1 7">Multi-pass membrane protein</topology>
    </subcellularLocation>
</comment>
<feature type="transmembrane region" description="Helical" evidence="7">
    <location>
        <begin position="171"/>
        <end position="196"/>
    </location>
</feature>
<comment type="similarity">
    <text evidence="7">Belongs to the TRAP transporter large permease family.</text>
</comment>
<feature type="domain" description="TRAP C4-dicarboxylate transport system permease DctM subunit" evidence="8">
    <location>
        <begin position="9"/>
        <end position="420"/>
    </location>
</feature>
<evidence type="ECO:0000256" key="5">
    <source>
        <dbReference type="ARBA" id="ARBA00022989"/>
    </source>
</evidence>
<organism evidence="9 10">
    <name type="scientific">Pontixanthobacter rizhaonensis</name>
    <dbReference type="NCBI Taxonomy" id="2730337"/>
    <lineage>
        <taxon>Bacteria</taxon>
        <taxon>Pseudomonadati</taxon>
        <taxon>Pseudomonadota</taxon>
        <taxon>Alphaproteobacteria</taxon>
        <taxon>Sphingomonadales</taxon>
        <taxon>Erythrobacteraceae</taxon>
        <taxon>Pontixanthobacter</taxon>
    </lineage>
</organism>
<dbReference type="PANTHER" id="PTHR33362">
    <property type="entry name" value="SIALIC ACID TRAP TRANSPORTER PERMEASE PROTEIN SIAT-RELATED"/>
    <property type="match status" value="1"/>
</dbReference>
<feature type="transmembrane region" description="Helical" evidence="7">
    <location>
        <begin position="317"/>
        <end position="334"/>
    </location>
</feature>
<dbReference type="NCBIfam" id="TIGR00786">
    <property type="entry name" value="dctM"/>
    <property type="match status" value="1"/>
</dbReference>
<dbReference type="RefSeq" id="WP_170012299.1">
    <property type="nucleotide sequence ID" value="NZ_JABCRE010000003.1"/>
</dbReference>
<dbReference type="Pfam" id="PF06808">
    <property type="entry name" value="DctM"/>
    <property type="match status" value="1"/>
</dbReference>
<feature type="transmembrane region" description="Helical" evidence="7">
    <location>
        <begin position="339"/>
        <end position="357"/>
    </location>
</feature>
<feature type="transmembrane region" description="Helical" evidence="7">
    <location>
        <begin position="363"/>
        <end position="389"/>
    </location>
</feature>
<evidence type="ECO:0000256" key="6">
    <source>
        <dbReference type="ARBA" id="ARBA00023136"/>
    </source>
</evidence>
<keyword evidence="2" id="KW-1003">Cell membrane</keyword>
<feature type="transmembrane region" description="Helical" evidence="7">
    <location>
        <begin position="401"/>
        <end position="421"/>
    </location>
</feature>
<evidence type="ECO:0000256" key="3">
    <source>
        <dbReference type="ARBA" id="ARBA00022519"/>
    </source>
</evidence>
<evidence type="ECO:0000256" key="4">
    <source>
        <dbReference type="ARBA" id="ARBA00022692"/>
    </source>
</evidence>
<feature type="transmembrane region" description="Helical" evidence="7">
    <location>
        <begin position="6"/>
        <end position="36"/>
    </location>
</feature>
<sequence>MTTGLILVFVFFLLVALNVPIGFAIGLATLAALGSIMPLDPATTTLAQRMVAGLDSFTLLAIPFFILSGYLMGAGGVASRLINAAKGLIGALPGGLAVVSIISSMLFGSVSGSAVAATSAIGSFMVPAMKKEGYDAPFAASVTTSASIVGLLIPPSNVMIVYAVAAGGVSIGALFLAGYGPGIVAGLALIIAAILVARKAGYPVSDRLSIRESLRTIIPAIPSIAMLVIVVGGIVSGLFTATEASAFAVIYSLLLGIYLHREMGWKDLPGVIIKSAETTGIVLFLIAASTGMAWMLAYSGMPGAIAEGLLTISDNPLLLLLLINVILLIIGAFLDITPAILIFTPILLPVAVALGISPVHFGMILILNLSIGLCTPPVGTVLFVGAAVGQTKVASMIKPMIPLYLAMLAALALTTAIPQLSEALPRFFGMME</sequence>
<dbReference type="GO" id="GO:0022857">
    <property type="term" value="F:transmembrane transporter activity"/>
    <property type="evidence" value="ECO:0007669"/>
    <property type="project" value="UniProtKB-UniRule"/>
</dbReference>
<comment type="subunit">
    <text evidence="7">The complex comprises the extracytoplasmic solute receptor protein and the two transmembrane proteins.</text>
</comment>
<comment type="caution">
    <text evidence="9">The sequence shown here is derived from an EMBL/GenBank/DDBJ whole genome shotgun (WGS) entry which is preliminary data.</text>
</comment>
<dbReference type="GO" id="GO:0005886">
    <property type="term" value="C:plasma membrane"/>
    <property type="evidence" value="ECO:0007669"/>
    <property type="project" value="UniProtKB-SubCell"/>
</dbReference>
<keyword evidence="10" id="KW-1185">Reference proteome</keyword>
<keyword evidence="7" id="KW-0813">Transport</keyword>
<accession>A0A848QMN7</accession>
<feature type="transmembrane region" description="Helical" evidence="7">
    <location>
        <begin position="217"/>
        <end position="238"/>
    </location>
</feature>
<keyword evidence="5 7" id="KW-1133">Transmembrane helix</keyword>
<name>A0A848QMN7_9SPHN</name>
<feature type="transmembrane region" description="Helical" evidence="7">
    <location>
        <begin position="57"/>
        <end position="78"/>
    </location>
</feature>
<feature type="transmembrane region" description="Helical" evidence="7">
    <location>
        <begin position="280"/>
        <end position="297"/>
    </location>
</feature>
<dbReference type="Proteomes" id="UP000561181">
    <property type="component" value="Unassembled WGS sequence"/>
</dbReference>
<comment type="function">
    <text evidence="7">Part of the tripartite ATP-independent periplasmic (TRAP) transport system.</text>
</comment>
<feature type="transmembrane region" description="Helical" evidence="7">
    <location>
        <begin position="98"/>
        <end position="126"/>
    </location>
</feature>
<protein>
    <recommendedName>
        <fullName evidence="7">TRAP transporter large permease protein</fullName>
    </recommendedName>
</protein>
<dbReference type="InterPro" id="IPR010656">
    <property type="entry name" value="DctM"/>
</dbReference>
<reference evidence="9 10" key="1">
    <citation type="submission" date="2020-04" db="EMBL/GenBank/DDBJ databases">
        <authorList>
            <person name="Liu A."/>
        </authorList>
    </citation>
    <scope>NUCLEOTIDE SEQUENCE [LARGE SCALE GENOMIC DNA]</scope>
    <source>
        <strain evidence="9 10">RZ02</strain>
    </source>
</reference>
<gene>
    <name evidence="9" type="ORF">HKD42_08050</name>
</gene>
<feature type="transmembrane region" description="Helical" evidence="7">
    <location>
        <begin position="244"/>
        <end position="260"/>
    </location>
</feature>